<name>A0A1D3CTU6_9EIME</name>
<feature type="region of interest" description="Disordered" evidence="1">
    <location>
        <begin position="501"/>
        <end position="556"/>
    </location>
</feature>
<dbReference type="SUPFAM" id="SSF50978">
    <property type="entry name" value="WD40 repeat-like"/>
    <property type="match status" value="1"/>
</dbReference>
<dbReference type="EMBL" id="JROU02001989">
    <property type="protein sequence ID" value="OEH74606.1"/>
    <property type="molecule type" value="Genomic_DNA"/>
</dbReference>
<dbReference type="InterPro" id="IPR036322">
    <property type="entry name" value="WD40_repeat_dom_sf"/>
</dbReference>
<feature type="region of interest" description="Disordered" evidence="1">
    <location>
        <begin position="1106"/>
        <end position="1136"/>
    </location>
</feature>
<gene>
    <name evidence="2" type="ORF">cyc_02133</name>
</gene>
<dbReference type="VEuPathDB" id="ToxoDB:cyc_02133"/>
<protein>
    <submittedName>
        <fullName evidence="2">Uncharacterized protein</fullName>
    </submittedName>
</protein>
<proteinExistence type="predicted"/>
<feature type="region of interest" description="Disordered" evidence="1">
    <location>
        <begin position="464"/>
        <end position="487"/>
    </location>
</feature>
<reference evidence="2 3" key="1">
    <citation type="journal article" date="2016" name="BMC Genomics">
        <title>Comparative genomics reveals Cyclospora cayetanensis possesses coccidia-like metabolism and invasion components but unique surface antigens.</title>
        <authorList>
            <person name="Liu S."/>
            <person name="Wang L."/>
            <person name="Zheng H."/>
            <person name="Xu Z."/>
            <person name="Roellig D.M."/>
            <person name="Li N."/>
            <person name="Frace M.A."/>
            <person name="Tang K."/>
            <person name="Arrowood M.J."/>
            <person name="Moss D.M."/>
            <person name="Zhang L."/>
            <person name="Feng Y."/>
            <person name="Xiao L."/>
        </authorList>
    </citation>
    <scope>NUCLEOTIDE SEQUENCE [LARGE SCALE GENOMIC DNA]</scope>
    <source>
        <strain evidence="2 3">CHN_HEN01</strain>
    </source>
</reference>
<dbReference type="Proteomes" id="UP000095192">
    <property type="component" value="Unassembled WGS sequence"/>
</dbReference>
<accession>A0A1D3CTU6</accession>
<sequence>MKDFPQHSEYSILDVTERESKEGACGYFASSLEVRSCGGFSATSIQAAALVPFSSRAALRHDSLKDQLLVFCLGSWCIVRTITPDAAETDGGADCLNANDCTHSHIGENSDPSATNNRSTLSKEGSASVKSLAFSKLPSPYTERIFTRHTGKVNLLVYCDALSLCLSGEPTRSVSEKESEQQNSSKEPGSLHICRLWSPHTLKEVALVQVPSRHDITSAHFSHDGNVLLLLLADPLHSFVVYVHIAPTIQGHFCDDTRGEASSDLPVLHAAQVIPCSRSLLNGLTLEPANYTFGPSKYRQSRRSQCLFDTASFSSRVFPWRNNALSQSSCRSFSGSNSVLRFATFGQGHLRIWSFNCGRPDQPPSYRSLCIARVGGHSGQKGQPEATACAFLASGDLITALADRRIVLFRGMVPLRSVSLPSCCSRILLLKPLQRSLLLLVAQEGLIQLLPLAALTSNQALGRALPRHNSSPIKEAQARGLNTSRRPVAPTAVSALSHAYRRQPAQLRPESEPCSTTPRKGSRRWSSTSSSVSSSFQPQERRQQKPQVGQTRTKKASSAVLSLRVLHPKRYLTTQQVATRHLGKGEASTGEEVWLPLHSSQVVSIYWKEPLLLLCTRTQMMIVDALHLSDEATVILQERPLGRLDVAAFLHRSSSGASAAAPPIPPANNTQEAVKTMVDGDQLQGEIPCVVISGGRCCIGGELRLWELGLRNRPTLPLYFKAPVTAVAAAATKGEVGGVAVVGTEEGRVVVLALQWKNAGVLQQPTVVLDRQIVQRPISALGIDATSRVMAMASTAGHVTCFRLSIPLDKANGIPASRYLARAFMGSGTGFKEAATQSKAALCMMELEPLTTLNLPSSTLPRLLEFGHSSVYKVFHNALVLTHKSHGHLLVVGSNATPSVFSIPDGCLLVSSLISREASQQLSQGSTGLARYENYRFGPSTLTCTVSNSKQKHPQASRFLRGPGLASLFRDLRQSAEPTATSDSLSNVENHNHHGNGWVGGISCAASIADTSEAEVISFTSLMLPHVSAPTVLFGYTAARQPFTATFLGNVQAPETSMGLISVAAEGYVLEWEYRAIQQQQQLFQNSTGGIEPNVVSFQRNDHLHKDNQSAWSSPNEPDASKPKVVSPSDLIQQGDTTSVGIRGRQVTQVDCDAWPSTFTTVGRNTPSNIIAKADAMHGTACPLGVNTSTDRDTRQERALRLKSLSLPQSIAREETVSTYADHHKLEREIGERRGTTNNRDGQKFMQEVHPLSALTQAPRRFLFRTAQHQNAFEVEVVLPGIESL</sequence>
<comment type="caution">
    <text evidence="2">The sequence shown here is derived from an EMBL/GenBank/DDBJ whole genome shotgun (WGS) entry which is preliminary data.</text>
</comment>
<evidence type="ECO:0000313" key="3">
    <source>
        <dbReference type="Proteomes" id="UP000095192"/>
    </source>
</evidence>
<feature type="compositionally biased region" description="Low complexity" evidence="1">
    <location>
        <begin position="524"/>
        <end position="535"/>
    </location>
</feature>
<organism evidence="2 3">
    <name type="scientific">Cyclospora cayetanensis</name>
    <dbReference type="NCBI Taxonomy" id="88456"/>
    <lineage>
        <taxon>Eukaryota</taxon>
        <taxon>Sar</taxon>
        <taxon>Alveolata</taxon>
        <taxon>Apicomplexa</taxon>
        <taxon>Conoidasida</taxon>
        <taxon>Coccidia</taxon>
        <taxon>Eucoccidiorida</taxon>
        <taxon>Eimeriorina</taxon>
        <taxon>Eimeriidae</taxon>
        <taxon>Cyclospora</taxon>
    </lineage>
</organism>
<dbReference type="VEuPathDB" id="ToxoDB:LOC34619029"/>
<dbReference type="InParanoid" id="A0A1D3CTU6"/>
<evidence type="ECO:0000256" key="1">
    <source>
        <dbReference type="SAM" id="MobiDB-lite"/>
    </source>
</evidence>
<keyword evidence="3" id="KW-1185">Reference proteome</keyword>
<evidence type="ECO:0000313" key="2">
    <source>
        <dbReference type="EMBL" id="OEH74606.1"/>
    </source>
</evidence>